<dbReference type="OrthoDB" id="514248at2759"/>
<dbReference type="PANTHER" id="PTHR13393:SF0">
    <property type="entry name" value="RNA N6-ADENOSINE-METHYLTRANSFERASE METTL16"/>
    <property type="match status" value="1"/>
</dbReference>
<evidence type="ECO:0000313" key="4">
    <source>
        <dbReference type="Proteomes" id="UP000016088"/>
    </source>
</evidence>
<dbReference type="EMBL" id="KE503207">
    <property type="protein sequence ID" value="EPX73070.1"/>
    <property type="molecule type" value="Genomic_DNA"/>
</dbReference>
<dbReference type="PANTHER" id="PTHR13393">
    <property type="entry name" value="SAM-DEPENDENT METHYLTRANSFERASE"/>
    <property type="match status" value="1"/>
</dbReference>
<proteinExistence type="predicted"/>
<dbReference type="eggNOG" id="KOG2912">
    <property type="taxonomic scope" value="Eukaryota"/>
</dbReference>
<keyword evidence="2" id="KW-0808">Transferase</keyword>
<dbReference type="SMR" id="S9R3Z7"/>
<dbReference type="GO" id="GO:0120049">
    <property type="term" value="P:snRNA (adenine-N6)-methylation"/>
    <property type="evidence" value="ECO:0007669"/>
    <property type="project" value="EnsemblFungi"/>
</dbReference>
<dbReference type="InterPro" id="IPR029063">
    <property type="entry name" value="SAM-dependent_MTases_sf"/>
</dbReference>
<keyword evidence="1" id="KW-0489">Methyltransferase</keyword>
<dbReference type="VEuPathDB" id="FungiDB:SOCG_00827"/>
<dbReference type="GO" id="GO:0120048">
    <property type="term" value="F:U6 snRNA (adenine-(43)-N(6))-methyltransferase activity"/>
    <property type="evidence" value="ECO:0007669"/>
    <property type="project" value="EnsemblFungi"/>
</dbReference>
<dbReference type="GO" id="GO:0070475">
    <property type="term" value="P:rRNA base methylation"/>
    <property type="evidence" value="ECO:0007669"/>
    <property type="project" value="TreeGrafter"/>
</dbReference>
<dbReference type="GO" id="GO:0005634">
    <property type="term" value="C:nucleus"/>
    <property type="evidence" value="ECO:0007669"/>
    <property type="project" value="TreeGrafter"/>
</dbReference>
<gene>
    <name evidence="3" type="ORF">SOCG_00827</name>
</gene>
<dbReference type="GO" id="GO:0000398">
    <property type="term" value="P:mRNA splicing, via spliceosome"/>
    <property type="evidence" value="ECO:0007669"/>
    <property type="project" value="EnsemblFungi"/>
</dbReference>
<organism evidence="3 4">
    <name type="scientific">Schizosaccharomyces octosporus (strain yFS286)</name>
    <name type="common">Fission yeast</name>
    <name type="synonym">Octosporomyces octosporus</name>
    <dbReference type="NCBI Taxonomy" id="483514"/>
    <lineage>
        <taxon>Eukaryota</taxon>
        <taxon>Fungi</taxon>
        <taxon>Dikarya</taxon>
        <taxon>Ascomycota</taxon>
        <taxon>Taphrinomycotina</taxon>
        <taxon>Schizosaccharomycetes</taxon>
        <taxon>Schizosaccharomycetales</taxon>
        <taxon>Schizosaccharomycetaceae</taxon>
        <taxon>Schizosaccharomyces</taxon>
    </lineage>
</organism>
<accession>S9R3Z7</accession>
<dbReference type="HOGENOM" id="CLU_027534_0_1_1"/>
<evidence type="ECO:0000256" key="2">
    <source>
        <dbReference type="ARBA" id="ARBA00022679"/>
    </source>
</evidence>
<dbReference type="RefSeq" id="XP_013018701.1">
    <property type="nucleotide sequence ID" value="XM_013163247.1"/>
</dbReference>
<dbReference type="GeneID" id="25029811"/>
<dbReference type="OMA" id="HQGRYDF"/>
<evidence type="ECO:0000256" key="1">
    <source>
        <dbReference type="ARBA" id="ARBA00022603"/>
    </source>
</evidence>
<dbReference type="AlphaFoldDB" id="S9R3Z7"/>
<protein>
    <submittedName>
        <fullName evidence="3">DUF890 family protein</fullName>
    </submittedName>
</protein>
<reference evidence="3 4" key="1">
    <citation type="journal article" date="2011" name="Science">
        <title>Comparative functional genomics of the fission yeasts.</title>
        <authorList>
            <person name="Rhind N."/>
            <person name="Chen Z."/>
            <person name="Yassour M."/>
            <person name="Thompson D.A."/>
            <person name="Haas B.J."/>
            <person name="Habib N."/>
            <person name="Wapinski I."/>
            <person name="Roy S."/>
            <person name="Lin M.F."/>
            <person name="Heiman D.I."/>
            <person name="Young S.K."/>
            <person name="Furuya K."/>
            <person name="Guo Y."/>
            <person name="Pidoux A."/>
            <person name="Chen H.M."/>
            <person name="Robbertse B."/>
            <person name="Goldberg J.M."/>
            <person name="Aoki K."/>
            <person name="Bayne E.H."/>
            <person name="Berlin A.M."/>
            <person name="Desjardins C.A."/>
            <person name="Dobbs E."/>
            <person name="Dukaj L."/>
            <person name="Fan L."/>
            <person name="FitzGerald M.G."/>
            <person name="French C."/>
            <person name="Gujja S."/>
            <person name="Hansen K."/>
            <person name="Keifenheim D."/>
            <person name="Levin J.Z."/>
            <person name="Mosher R.A."/>
            <person name="Mueller C.A."/>
            <person name="Pfiffner J."/>
            <person name="Priest M."/>
            <person name="Russ C."/>
            <person name="Smialowska A."/>
            <person name="Swoboda P."/>
            <person name="Sykes S.M."/>
            <person name="Vaughn M."/>
            <person name="Vengrova S."/>
            <person name="Yoder R."/>
            <person name="Zeng Q."/>
            <person name="Allshire R."/>
            <person name="Baulcombe D."/>
            <person name="Birren B.W."/>
            <person name="Brown W."/>
            <person name="Ekwall K."/>
            <person name="Kellis M."/>
            <person name="Leatherwood J."/>
            <person name="Levin H."/>
            <person name="Margalit H."/>
            <person name="Martienssen R."/>
            <person name="Nieduszynski C.A."/>
            <person name="Spatafora J.W."/>
            <person name="Friedman N."/>
            <person name="Dalgaard J.Z."/>
            <person name="Baumann P."/>
            <person name="Niki H."/>
            <person name="Regev A."/>
            <person name="Nusbaum C."/>
        </authorList>
    </citation>
    <scope>NUCLEOTIDE SEQUENCE [LARGE SCALE GENOMIC DNA]</scope>
    <source>
        <strain evidence="4">yFS286</strain>
    </source>
</reference>
<dbReference type="Pfam" id="PF05971">
    <property type="entry name" value="Methyltransf_10"/>
    <property type="match status" value="1"/>
</dbReference>
<sequence>MSAALTAASKLDSILHLNFQKLSQEYPPLQSFLQEGHIDFWNEDAVLTLTKAILKVYFALELCLPKNRLCPMVPNRVLYLDYVQKLLQSTMDDFDNEKVTGLDIGTGASCIYPLLGCRLFSFSFLGTEIDSSSYDAACSNVSDNHLEDKIRLENRCKTDALLSSCPTGQEFTFVMCNPPFYGSDEELINYKDSLPNSVCTGNENEMITEGGEVEFARRILRESKYRREILWFTCLLGKKSSLADLIHDLRDEKIDNYGIYEIYAGKTKRWILSWSFSNRRPPNHLIRPKFFSIPKLLPRKTLYEWNVTMDKQTFFDVLNGFLDNMNVQYSYLNYEKIVVFSNGISWSRKARRTGKHQNPSQTSIKDGFRCTISYDNFKGQSCWKEGNDYLVYESFCSTLHRKYKESYPS</sequence>
<name>S9R3Z7_SCHOY</name>
<evidence type="ECO:0000313" key="3">
    <source>
        <dbReference type="EMBL" id="EPX73070.1"/>
    </source>
</evidence>
<dbReference type="CDD" id="cd02440">
    <property type="entry name" value="AdoMet_MTases"/>
    <property type="match status" value="1"/>
</dbReference>
<dbReference type="Gene3D" id="3.40.50.150">
    <property type="entry name" value="Vaccinia Virus protein VP39"/>
    <property type="match status" value="1"/>
</dbReference>
<dbReference type="SUPFAM" id="SSF53335">
    <property type="entry name" value="S-adenosyl-L-methionine-dependent methyltransferases"/>
    <property type="match status" value="1"/>
</dbReference>
<dbReference type="Proteomes" id="UP000016088">
    <property type="component" value="Unassembled WGS sequence"/>
</dbReference>
<keyword evidence="4" id="KW-1185">Reference proteome</keyword>
<dbReference type="InterPro" id="IPR010286">
    <property type="entry name" value="METTL16/RlmF"/>
</dbReference>